<evidence type="ECO:0000256" key="1">
    <source>
        <dbReference type="SAM" id="MobiDB-lite"/>
    </source>
</evidence>
<comment type="caution">
    <text evidence="2">The sequence shown here is derived from an EMBL/GenBank/DDBJ whole genome shotgun (WGS) entry which is preliminary data.</text>
</comment>
<evidence type="ECO:0000313" key="2">
    <source>
        <dbReference type="EMBL" id="KAK9829839.1"/>
    </source>
</evidence>
<name>A0AAW1R869_9CHLO</name>
<sequence length="481" mass="53557">MLGRALLFQFNSLLNPLHWRAGPTPSNVFLEELADDPKVAVVLALGLPFLSLSFGFKPERASVDAAARLIQPHLDAYQPWELATLLWGSARLGYRPSDAALNLFRQEVRGILQGTDPREPKFSPPDAAMLLWALAVLHALTPDLWAGLVEHIASFPAKDMDEVTLIHLYQAAMFADPQQIRSAPPLQPPSTASRPSRTRTALTEAVRARLHHLPDATFKRCEATYVAAARQPGFDGPYLVELSIMYMLRNIYNEVGSNPAYRQYFYDLHKSDLEKARKLVDDPYMLTKFRSEIASKRARQNTFTRQLSDITATIKSLGLYSVEQAAVEDGLVHVDIALPDYKIAIFLSNPQETGDGKQQGPQMREAKQEGSQLKFLDPEGLMLSGYAANETPGMLAAKRALLEELGWKCFSLTWVDRWTPEATKKGLILHLIDQAGKQHALQGSVAAMIHGALRGVTDDSTRFEKEHPSAGWHFGDKPRGR</sequence>
<feature type="region of interest" description="Disordered" evidence="1">
    <location>
        <begin position="460"/>
        <end position="481"/>
    </location>
</feature>
<dbReference type="EMBL" id="JALJOR010000001">
    <property type="protein sequence ID" value="KAK9829839.1"/>
    <property type="molecule type" value="Genomic_DNA"/>
</dbReference>
<accession>A0AAW1R869</accession>
<gene>
    <name evidence="2" type="ORF">WJX72_008179</name>
</gene>
<keyword evidence="3" id="KW-1185">Reference proteome</keyword>
<evidence type="ECO:0000313" key="3">
    <source>
        <dbReference type="Proteomes" id="UP001489004"/>
    </source>
</evidence>
<reference evidence="2 3" key="1">
    <citation type="journal article" date="2024" name="Nat. Commun.">
        <title>Phylogenomics reveals the evolutionary origins of lichenization in chlorophyte algae.</title>
        <authorList>
            <person name="Puginier C."/>
            <person name="Libourel C."/>
            <person name="Otte J."/>
            <person name="Skaloud P."/>
            <person name="Haon M."/>
            <person name="Grisel S."/>
            <person name="Petersen M."/>
            <person name="Berrin J.G."/>
            <person name="Delaux P.M."/>
            <person name="Dal Grande F."/>
            <person name="Keller J."/>
        </authorList>
    </citation>
    <scope>NUCLEOTIDE SEQUENCE [LARGE SCALE GENOMIC DNA]</scope>
    <source>
        <strain evidence="2 3">SAG 2043</strain>
    </source>
</reference>
<evidence type="ECO:0008006" key="4">
    <source>
        <dbReference type="Google" id="ProtNLM"/>
    </source>
</evidence>
<dbReference type="AlphaFoldDB" id="A0AAW1R869"/>
<proteinExistence type="predicted"/>
<dbReference type="Proteomes" id="UP001489004">
    <property type="component" value="Unassembled WGS sequence"/>
</dbReference>
<protein>
    <recommendedName>
        <fullName evidence="4">RAP domain-containing protein</fullName>
    </recommendedName>
</protein>
<organism evidence="2 3">
    <name type="scientific">[Myrmecia] bisecta</name>
    <dbReference type="NCBI Taxonomy" id="41462"/>
    <lineage>
        <taxon>Eukaryota</taxon>
        <taxon>Viridiplantae</taxon>
        <taxon>Chlorophyta</taxon>
        <taxon>core chlorophytes</taxon>
        <taxon>Trebouxiophyceae</taxon>
        <taxon>Trebouxiales</taxon>
        <taxon>Trebouxiaceae</taxon>
        <taxon>Myrmecia</taxon>
    </lineage>
</organism>